<dbReference type="Proteomes" id="UP000254208">
    <property type="component" value="Unassembled WGS sequence"/>
</dbReference>
<dbReference type="AlphaFoldDB" id="A0A379FP57"/>
<evidence type="ECO:0000313" key="1">
    <source>
        <dbReference type="EMBL" id="SUC30447.1"/>
    </source>
</evidence>
<sequence length="177" mass="21043">MLLVDEMYKLVDISYELDTMESIEELKKRVENDELSFYNIKLDTKVNNYIDLINPKFYPNTFNQSLSIPKDKLCDLHNTINSLESQLTNEFNNGIKIKNDFLNTIYYNNRDNYNMERKHIFAGRKGKLIPQEGSLLIEQINVFKHQKENIALMHREDEIIHNHRSFSIDAQQSFYQS</sequence>
<organism evidence="1 2">
    <name type="scientific">Providencia rettgeri</name>
    <dbReference type="NCBI Taxonomy" id="587"/>
    <lineage>
        <taxon>Bacteria</taxon>
        <taxon>Pseudomonadati</taxon>
        <taxon>Pseudomonadota</taxon>
        <taxon>Gammaproteobacteria</taxon>
        <taxon>Enterobacterales</taxon>
        <taxon>Morganellaceae</taxon>
        <taxon>Providencia</taxon>
    </lineage>
</organism>
<dbReference type="EMBL" id="UGTZ01000001">
    <property type="protein sequence ID" value="SUC30447.1"/>
    <property type="molecule type" value="Genomic_DNA"/>
</dbReference>
<reference evidence="1 2" key="1">
    <citation type="submission" date="2018-06" db="EMBL/GenBank/DDBJ databases">
        <authorList>
            <consortium name="Pathogen Informatics"/>
            <person name="Doyle S."/>
        </authorList>
    </citation>
    <scope>NUCLEOTIDE SEQUENCE [LARGE SCALE GENOMIC DNA]</scope>
    <source>
        <strain evidence="1 2">NCTC11801</strain>
    </source>
</reference>
<proteinExistence type="predicted"/>
<gene>
    <name evidence="1" type="ORF">NCTC11801_01374</name>
</gene>
<evidence type="ECO:0000313" key="2">
    <source>
        <dbReference type="Proteomes" id="UP000254208"/>
    </source>
</evidence>
<protein>
    <submittedName>
        <fullName evidence="1">Uncharacterized protein</fullName>
    </submittedName>
</protein>
<accession>A0A379FP57</accession>
<name>A0A379FP57_PRORE</name>